<sequence length="110" mass="12846">MYSMFFTKIVLSLLNLLLIFIYFIILLFYPIDHLDPPGIIPSINSLLLFLPRPFTPNWHGQRQTAQDAYKETDCCWAFLTKMDSEWMLGVIMGGEINKYTSHRQKNGREG</sequence>
<proteinExistence type="predicted"/>
<reference evidence="1" key="1">
    <citation type="submission" date="2023-11" db="EMBL/GenBank/DDBJ databases">
        <authorList>
            <person name="Poullet M."/>
        </authorList>
    </citation>
    <scope>NUCLEOTIDE SEQUENCE</scope>
    <source>
        <strain evidence="1">E1834</strain>
    </source>
</reference>
<comment type="caution">
    <text evidence="1">The sequence shown here is derived from an EMBL/GenBank/DDBJ whole genome shotgun (WGS) entry which is preliminary data.</text>
</comment>
<dbReference type="EMBL" id="CAVMJV010000041">
    <property type="protein sequence ID" value="CAK5080309.1"/>
    <property type="molecule type" value="Genomic_DNA"/>
</dbReference>
<name>A0ACB0ZNY5_MELEN</name>
<organism evidence="1 2">
    <name type="scientific">Meloidogyne enterolobii</name>
    <name type="common">Root-knot nematode worm</name>
    <name type="synonym">Meloidogyne mayaguensis</name>
    <dbReference type="NCBI Taxonomy" id="390850"/>
    <lineage>
        <taxon>Eukaryota</taxon>
        <taxon>Metazoa</taxon>
        <taxon>Ecdysozoa</taxon>
        <taxon>Nematoda</taxon>
        <taxon>Chromadorea</taxon>
        <taxon>Rhabditida</taxon>
        <taxon>Tylenchina</taxon>
        <taxon>Tylenchomorpha</taxon>
        <taxon>Tylenchoidea</taxon>
        <taxon>Meloidogynidae</taxon>
        <taxon>Meloidogyninae</taxon>
        <taxon>Meloidogyne</taxon>
    </lineage>
</organism>
<keyword evidence="2" id="KW-1185">Reference proteome</keyword>
<evidence type="ECO:0000313" key="1">
    <source>
        <dbReference type="EMBL" id="CAK5080309.1"/>
    </source>
</evidence>
<dbReference type="Proteomes" id="UP001497535">
    <property type="component" value="Unassembled WGS sequence"/>
</dbReference>
<gene>
    <name evidence="1" type="ORF">MENTE1834_LOCUS27474</name>
</gene>
<evidence type="ECO:0000313" key="2">
    <source>
        <dbReference type="Proteomes" id="UP001497535"/>
    </source>
</evidence>
<protein>
    <submittedName>
        <fullName evidence="1">Uncharacterized protein</fullName>
    </submittedName>
</protein>
<accession>A0ACB0ZNY5</accession>